<dbReference type="Proteomes" id="UP000030765">
    <property type="component" value="Unassembled WGS sequence"/>
</dbReference>
<evidence type="ECO:0000313" key="2">
    <source>
        <dbReference type="EnsemblMetazoa" id="ASIC007034-PA"/>
    </source>
</evidence>
<reference evidence="2" key="2">
    <citation type="submission" date="2020-05" db="UniProtKB">
        <authorList>
            <consortium name="EnsemblMetazoa"/>
        </authorList>
    </citation>
    <scope>IDENTIFICATION</scope>
</reference>
<evidence type="ECO:0000313" key="3">
    <source>
        <dbReference type="Proteomes" id="UP000030765"/>
    </source>
</evidence>
<gene>
    <name evidence="1" type="ORF">ZHAS_00007034</name>
</gene>
<proteinExistence type="predicted"/>
<keyword evidence="3" id="KW-1185">Reference proteome</keyword>
<dbReference type="VEuPathDB" id="VectorBase:ASIC007034"/>
<protein>
    <submittedName>
        <fullName evidence="1 2">Uncharacterized protein</fullName>
    </submittedName>
</protein>
<dbReference type="AlphaFoldDB" id="A0A084VNP1"/>
<sequence length="105" mass="11991">MRLLLIDSWPRTFDLKCSMTSHLGFFGELFSCMVMECAGDADSSSSVTEDVVWSVGCWRRDEQRRANLFLRNDAKSCARDGGLLQLLWPLVMVEAGWWSCRLHGK</sequence>
<reference evidence="1 3" key="1">
    <citation type="journal article" date="2014" name="BMC Genomics">
        <title>Genome sequence of Anopheles sinensis provides insight into genetics basis of mosquito competence for malaria parasites.</title>
        <authorList>
            <person name="Zhou D."/>
            <person name="Zhang D."/>
            <person name="Ding G."/>
            <person name="Shi L."/>
            <person name="Hou Q."/>
            <person name="Ye Y."/>
            <person name="Xu Y."/>
            <person name="Zhou H."/>
            <person name="Xiong C."/>
            <person name="Li S."/>
            <person name="Yu J."/>
            <person name="Hong S."/>
            <person name="Yu X."/>
            <person name="Zou P."/>
            <person name="Chen C."/>
            <person name="Chang X."/>
            <person name="Wang W."/>
            <person name="Lv Y."/>
            <person name="Sun Y."/>
            <person name="Ma L."/>
            <person name="Shen B."/>
            <person name="Zhu C."/>
        </authorList>
    </citation>
    <scope>NUCLEOTIDE SEQUENCE [LARGE SCALE GENOMIC DNA]</scope>
</reference>
<dbReference type="EMBL" id="ATLV01014798">
    <property type="status" value="NOT_ANNOTATED_CDS"/>
    <property type="molecule type" value="Genomic_DNA"/>
</dbReference>
<organism evidence="1">
    <name type="scientific">Anopheles sinensis</name>
    <name type="common">Mosquito</name>
    <dbReference type="NCBI Taxonomy" id="74873"/>
    <lineage>
        <taxon>Eukaryota</taxon>
        <taxon>Metazoa</taxon>
        <taxon>Ecdysozoa</taxon>
        <taxon>Arthropoda</taxon>
        <taxon>Hexapoda</taxon>
        <taxon>Insecta</taxon>
        <taxon>Pterygota</taxon>
        <taxon>Neoptera</taxon>
        <taxon>Endopterygota</taxon>
        <taxon>Diptera</taxon>
        <taxon>Nematocera</taxon>
        <taxon>Culicoidea</taxon>
        <taxon>Culicidae</taxon>
        <taxon>Anophelinae</taxon>
        <taxon>Anopheles</taxon>
    </lineage>
</organism>
<dbReference type="EMBL" id="KE524989">
    <property type="protein sequence ID" value="KFB39585.1"/>
    <property type="molecule type" value="Genomic_DNA"/>
</dbReference>
<name>A0A084VNP1_ANOSI</name>
<dbReference type="EnsemblMetazoa" id="ASIC007034-RA">
    <property type="protein sequence ID" value="ASIC007034-PA"/>
    <property type="gene ID" value="ASIC007034"/>
</dbReference>
<evidence type="ECO:0000313" key="1">
    <source>
        <dbReference type="EMBL" id="KFB39585.1"/>
    </source>
</evidence>
<accession>A0A084VNP1</accession>